<accession>A0A512ND61</accession>
<evidence type="ECO:0000313" key="2">
    <source>
        <dbReference type="EMBL" id="GEP56873.1"/>
    </source>
</evidence>
<dbReference type="EMBL" id="BKAJ01000072">
    <property type="protein sequence ID" value="GEP56873.1"/>
    <property type="molecule type" value="Genomic_DNA"/>
</dbReference>
<feature type="transmembrane region" description="Helical" evidence="1">
    <location>
        <begin position="218"/>
        <end position="236"/>
    </location>
</feature>
<dbReference type="AlphaFoldDB" id="A0A512ND61"/>
<reference evidence="2 3" key="1">
    <citation type="submission" date="2019-07" db="EMBL/GenBank/DDBJ databases">
        <title>Whole genome shotgun sequence of Reyranella soli NBRC 108950.</title>
        <authorList>
            <person name="Hosoyama A."/>
            <person name="Uohara A."/>
            <person name="Ohji S."/>
            <person name="Ichikawa N."/>
        </authorList>
    </citation>
    <scope>NUCLEOTIDE SEQUENCE [LARGE SCALE GENOMIC DNA]</scope>
    <source>
        <strain evidence="2 3">NBRC 108950</strain>
    </source>
</reference>
<organism evidence="2 3">
    <name type="scientific">Reyranella soli</name>
    <dbReference type="NCBI Taxonomy" id="1230389"/>
    <lineage>
        <taxon>Bacteria</taxon>
        <taxon>Pseudomonadati</taxon>
        <taxon>Pseudomonadota</taxon>
        <taxon>Alphaproteobacteria</taxon>
        <taxon>Hyphomicrobiales</taxon>
        <taxon>Reyranellaceae</taxon>
        <taxon>Reyranella</taxon>
    </lineage>
</organism>
<sequence>MAAAPPMTALPPLLLLLVLVAGALAAAEVGHWLGRWTGPRDEVFDRQLGIVRGATFAVVAFLIGFAFSGAASRYVDRLDIIVKEANALGTAWLRAETLPEPARGKLKEALRDYAADRVALLQEEDMAAILSRIAKAGGFHDRLWKAALEGTQGNQTLTLLVLPSINDVIDLHTVHLSAARRHLPTAIFVALLVTAGLSLGLAAFGHGQVGRRFTALDATYGVVLAAALWMTIDLDYPRYGFIRTNIAPLVETLDGMKV</sequence>
<evidence type="ECO:0000256" key="1">
    <source>
        <dbReference type="SAM" id="Phobius"/>
    </source>
</evidence>
<gene>
    <name evidence="2" type="ORF">RSO01_40390</name>
</gene>
<name>A0A512ND61_9HYPH</name>
<keyword evidence="1" id="KW-1133">Transmembrane helix</keyword>
<protein>
    <recommendedName>
        <fullName evidence="4">DUF4239 domain-containing protein</fullName>
    </recommendedName>
</protein>
<keyword evidence="1" id="KW-0472">Membrane</keyword>
<dbReference type="InterPro" id="IPR025333">
    <property type="entry name" value="DUF4239"/>
</dbReference>
<feature type="transmembrane region" description="Helical" evidence="1">
    <location>
        <begin position="49"/>
        <end position="71"/>
    </location>
</feature>
<dbReference type="Pfam" id="PF14023">
    <property type="entry name" value="Bestrophin-like"/>
    <property type="match status" value="1"/>
</dbReference>
<keyword evidence="1" id="KW-0812">Transmembrane</keyword>
<comment type="caution">
    <text evidence="2">The sequence shown here is derived from an EMBL/GenBank/DDBJ whole genome shotgun (WGS) entry which is preliminary data.</text>
</comment>
<evidence type="ECO:0000313" key="3">
    <source>
        <dbReference type="Proteomes" id="UP000321058"/>
    </source>
</evidence>
<dbReference type="Proteomes" id="UP000321058">
    <property type="component" value="Unassembled WGS sequence"/>
</dbReference>
<feature type="transmembrane region" description="Helical" evidence="1">
    <location>
        <begin position="186"/>
        <end position="206"/>
    </location>
</feature>
<keyword evidence="3" id="KW-1185">Reference proteome</keyword>
<evidence type="ECO:0008006" key="4">
    <source>
        <dbReference type="Google" id="ProtNLM"/>
    </source>
</evidence>
<proteinExistence type="predicted"/>